<protein>
    <submittedName>
        <fullName evidence="1">Uncharacterized protein</fullName>
    </submittedName>
</protein>
<accession>A0A8T0RLJ1</accession>
<dbReference type="AlphaFoldDB" id="A0A8T0RLJ1"/>
<gene>
    <name evidence="1" type="ORF">PVAP13_5NG054032</name>
</gene>
<dbReference type="EMBL" id="CM029046">
    <property type="protein sequence ID" value="KAG2586304.1"/>
    <property type="molecule type" value="Genomic_DNA"/>
</dbReference>
<proteinExistence type="predicted"/>
<reference evidence="1" key="1">
    <citation type="submission" date="2020-05" db="EMBL/GenBank/DDBJ databases">
        <title>WGS assembly of Panicum virgatum.</title>
        <authorList>
            <person name="Lovell J.T."/>
            <person name="Jenkins J."/>
            <person name="Shu S."/>
            <person name="Juenger T.E."/>
            <person name="Schmutz J."/>
        </authorList>
    </citation>
    <scope>NUCLEOTIDE SEQUENCE</scope>
    <source>
        <strain evidence="1">AP13</strain>
    </source>
</reference>
<keyword evidence="2" id="KW-1185">Reference proteome</keyword>
<evidence type="ECO:0000313" key="1">
    <source>
        <dbReference type="EMBL" id="KAG2586304.1"/>
    </source>
</evidence>
<comment type="caution">
    <text evidence="1">The sequence shown here is derived from an EMBL/GenBank/DDBJ whole genome shotgun (WGS) entry which is preliminary data.</text>
</comment>
<organism evidence="1 2">
    <name type="scientific">Panicum virgatum</name>
    <name type="common">Blackwell switchgrass</name>
    <dbReference type="NCBI Taxonomy" id="38727"/>
    <lineage>
        <taxon>Eukaryota</taxon>
        <taxon>Viridiplantae</taxon>
        <taxon>Streptophyta</taxon>
        <taxon>Embryophyta</taxon>
        <taxon>Tracheophyta</taxon>
        <taxon>Spermatophyta</taxon>
        <taxon>Magnoliopsida</taxon>
        <taxon>Liliopsida</taxon>
        <taxon>Poales</taxon>
        <taxon>Poaceae</taxon>
        <taxon>PACMAD clade</taxon>
        <taxon>Panicoideae</taxon>
        <taxon>Panicodae</taxon>
        <taxon>Paniceae</taxon>
        <taxon>Panicinae</taxon>
        <taxon>Panicum</taxon>
        <taxon>Panicum sect. Hiantes</taxon>
    </lineage>
</organism>
<dbReference type="Proteomes" id="UP000823388">
    <property type="component" value="Chromosome 5N"/>
</dbReference>
<name>A0A8T0RLJ1_PANVG</name>
<sequence>MLPLLFHVHQVSTLDFDHAAGGRTAPPPPYAAGSASAALPPRLRAHRSRLAALVLTPRRPAAAGPHRRRPEPCRRLLCLAPPLGFAGAGRPAAWGRERGPRRTAAIAPPRETPPAAAAVGLASPLRRELRRAPWRAWPDRPLPCYVSLTSGAHCRRSRRSQSRRSFVTTRPKAQWTLALSSSPQASPGA</sequence>
<evidence type="ECO:0000313" key="2">
    <source>
        <dbReference type="Proteomes" id="UP000823388"/>
    </source>
</evidence>